<evidence type="ECO:0000313" key="2">
    <source>
        <dbReference type="EMBL" id="GIE18415.1"/>
    </source>
</evidence>
<sequence length="149" mass="16116">MLKALSDAHPRSAASDPTPHVPAAQRTLREQHAQPTRWQLRLPEVRPGISVASNLAHMEQGTLSMDQLRAMGLIDENKTPQQAAATIVFGAASPLLDGIGGVYLKTATSHPWTPPPGEAPPWVRSRSSPPTPPRTPSTQRLWELSVAML</sequence>
<reference evidence="2 3" key="1">
    <citation type="submission" date="2021-01" db="EMBL/GenBank/DDBJ databases">
        <title>Whole genome shotgun sequence of Actinoplanes humidus NBRC 14915.</title>
        <authorList>
            <person name="Komaki H."/>
            <person name="Tamura T."/>
        </authorList>
    </citation>
    <scope>NUCLEOTIDE SEQUENCE [LARGE SCALE GENOMIC DNA]</scope>
    <source>
        <strain evidence="2 3">NBRC 14915</strain>
    </source>
</reference>
<feature type="region of interest" description="Disordered" evidence="1">
    <location>
        <begin position="109"/>
        <end position="139"/>
    </location>
</feature>
<evidence type="ECO:0000313" key="3">
    <source>
        <dbReference type="Proteomes" id="UP000603200"/>
    </source>
</evidence>
<feature type="compositionally biased region" description="Basic and acidic residues" evidence="1">
    <location>
        <begin position="1"/>
        <end position="10"/>
    </location>
</feature>
<keyword evidence="3" id="KW-1185">Reference proteome</keyword>
<protein>
    <submittedName>
        <fullName evidence="2">Uncharacterized protein</fullName>
    </submittedName>
</protein>
<comment type="caution">
    <text evidence="2">The sequence shown here is derived from an EMBL/GenBank/DDBJ whole genome shotgun (WGS) entry which is preliminary data.</text>
</comment>
<evidence type="ECO:0000256" key="1">
    <source>
        <dbReference type="SAM" id="MobiDB-lite"/>
    </source>
</evidence>
<dbReference type="Proteomes" id="UP000603200">
    <property type="component" value="Unassembled WGS sequence"/>
</dbReference>
<organism evidence="2 3">
    <name type="scientific">Winogradskya humida</name>
    <dbReference type="NCBI Taxonomy" id="113566"/>
    <lineage>
        <taxon>Bacteria</taxon>
        <taxon>Bacillati</taxon>
        <taxon>Actinomycetota</taxon>
        <taxon>Actinomycetes</taxon>
        <taxon>Micromonosporales</taxon>
        <taxon>Micromonosporaceae</taxon>
        <taxon>Winogradskya</taxon>
    </lineage>
</organism>
<feature type="region of interest" description="Disordered" evidence="1">
    <location>
        <begin position="1"/>
        <end position="34"/>
    </location>
</feature>
<gene>
    <name evidence="2" type="ORF">Ahu01nite_015170</name>
</gene>
<name>A0ABQ3ZIJ4_9ACTN</name>
<proteinExistence type="predicted"/>
<accession>A0ABQ3ZIJ4</accession>
<dbReference type="EMBL" id="BOMN01000018">
    <property type="protein sequence ID" value="GIE18415.1"/>
    <property type="molecule type" value="Genomic_DNA"/>
</dbReference>